<feature type="domain" description="YodL-like" evidence="1">
    <location>
        <begin position="77"/>
        <end position="172"/>
    </location>
</feature>
<accession>A0A0X1U9D2</accession>
<evidence type="ECO:0000259" key="1">
    <source>
        <dbReference type="Pfam" id="PF14191"/>
    </source>
</evidence>
<dbReference type="KEGG" id="cpro:CPRO_19650"/>
<dbReference type="Proteomes" id="UP000184204">
    <property type="component" value="Unassembled WGS sequence"/>
</dbReference>
<sequence>MSNIQIKKGFIYYYGNPAGYVKEQNAVVDTMFQREELKEWLAEKNLSATWTDGVFERLSRGEKLAELNGESKPLKRVRIWQLKADSDFDLRFISLEESQKKFGEPRIENYETVYDGELATNDLEGIYTKFNIDHPHGYEGHSLSMSDVVELYDDEGSVFHYVDRIGFKEIDFEQPKQDMSIKM</sequence>
<organism evidence="3 5">
    <name type="scientific">Anaerotignum propionicum DSM 1682</name>
    <dbReference type="NCBI Taxonomy" id="991789"/>
    <lineage>
        <taxon>Bacteria</taxon>
        <taxon>Bacillati</taxon>
        <taxon>Bacillota</taxon>
        <taxon>Clostridia</taxon>
        <taxon>Lachnospirales</taxon>
        <taxon>Anaerotignaceae</taxon>
        <taxon>Anaerotignum</taxon>
    </lineage>
</organism>
<dbReference type="EMBL" id="FQUA01000005">
    <property type="protein sequence ID" value="SHE71121.1"/>
    <property type="molecule type" value="Genomic_DNA"/>
</dbReference>
<evidence type="ECO:0000313" key="3">
    <source>
        <dbReference type="EMBL" id="SHE71121.1"/>
    </source>
</evidence>
<proteinExistence type="predicted"/>
<reference evidence="5" key="3">
    <citation type="submission" date="2016-11" db="EMBL/GenBank/DDBJ databases">
        <authorList>
            <person name="Jaros S."/>
            <person name="Januszkiewicz K."/>
            <person name="Wedrychowicz H."/>
        </authorList>
    </citation>
    <scope>NUCLEOTIDE SEQUENCE [LARGE SCALE GENOMIC DNA]</scope>
    <source>
        <strain evidence="5">DSM 1682</strain>
    </source>
</reference>
<reference evidence="4" key="2">
    <citation type="submission" date="2016-01" db="EMBL/GenBank/DDBJ databases">
        <authorList>
            <person name="Poehlein A."/>
            <person name="Schlien K."/>
            <person name="Gottschalk G."/>
            <person name="Buckel W."/>
            <person name="Daniel R."/>
        </authorList>
    </citation>
    <scope>NUCLEOTIDE SEQUENCE [LARGE SCALE GENOMIC DNA]</scope>
    <source>
        <strain evidence="4">X2</strain>
    </source>
</reference>
<reference evidence="3" key="4">
    <citation type="submission" date="2016-11" db="EMBL/GenBank/DDBJ databases">
        <authorList>
            <person name="Varghese N."/>
            <person name="Submissions S."/>
        </authorList>
    </citation>
    <scope>NUCLEOTIDE SEQUENCE</scope>
    <source>
        <strain evidence="3">DSM 1682</strain>
    </source>
</reference>
<evidence type="ECO:0000313" key="5">
    <source>
        <dbReference type="Proteomes" id="UP000184204"/>
    </source>
</evidence>
<reference evidence="2 4" key="1">
    <citation type="journal article" date="2016" name="Genome Announc.">
        <title>Complete Genome Sequence of the Amino Acid-Fermenting Clostridium propionicum X2 (DSM 1682).</title>
        <authorList>
            <person name="Poehlein A."/>
            <person name="Schlien K."/>
            <person name="Chowdhury N.P."/>
            <person name="Gottschalk G."/>
            <person name="Buckel W."/>
            <person name="Daniel R."/>
        </authorList>
    </citation>
    <scope>NUCLEOTIDE SEQUENCE [LARGE SCALE GENOMIC DNA]</scope>
    <source>
        <strain evidence="2 4">X2</strain>
    </source>
</reference>
<keyword evidence="4" id="KW-1185">Reference proteome</keyword>
<evidence type="ECO:0000313" key="4">
    <source>
        <dbReference type="Proteomes" id="UP000068026"/>
    </source>
</evidence>
<dbReference type="Proteomes" id="UP000068026">
    <property type="component" value="Chromosome"/>
</dbReference>
<protein>
    <submittedName>
        <fullName evidence="3">YodL-like</fullName>
    </submittedName>
</protein>
<dbReference type="RefSeq" id="WP_066050957.1">
    <property type="nucleotide sequence ID" value="NZ_CP014223.1"/>
</dbReference>
<name>A0A0X1U9D2_ANAPI</name>
<dbReference type="OrthoDB" id="9806961at2"/>
<evidence type="ECO:0000313" key="2">
    <source>
        <dbReference type="EMBL" id="AMJ41547.1"/>
    </source>
</evidence>
<dbReference type="AlphaFoldDB" id="A0A0X1U9D2"/>
<dbReference type="EMBL" id="CP014223">
    <property type="protein sequence ID" value="AMJ41547.1"/>
    <property type="molecule type" value="Genomic_DNA"/>
</dbReference>
<dbReference type="Pfam" id="PF14191">
    <property type="entry name" value="YodL"/>
    <property type="match status" value="1"/>
</dbReference>
<gene>
    <name evidence="2" type="ORF">CPRO_19650</name>
    <name evidence="3" type="ORF">SAMN02745151_01567</name>
</gene>
<dbReference type="InterPro" id="IPR025923">
    <property type="entry name" value="YodL-like_dom"/>
</dbReference>